<dbReference type="EMBL" id="CP143578">
    <property type="protein sequence ID" value="WVN21323.1"/>
    <property type="molecule type" value="Genomic_DNA"/>
</dbReference>
<dbReference type="Proteomes" id="UP001431935">
    <property type="component" value="Chromosome"/>
</dbReference>
<protein>
    <recommendedName>
        <fullName evidence="3">Lipoprotein</fullName>
    </recommendedName>
</protein>
<organism evidence="1 2">
    <name type="scientific">Metamycoplasma gateae</name>
    <dbReference type="NCBI Taxonomy" id="35769"/>
    <lineage>
        <taxon>Bacteria</taxon>
        <taxon>Bacillati</taxon>
        <taxon>Mycoplasmatota</taxon>
        <taxon>Mycoplasmoidales</taxon>
        <taxon>Metamycoplasmataceae</taxon>
        <taxon>Metamycoplasma</taxon>
    </lineage>
</organism>
<name>A0ABZ2AJZ2_9BACT</name>
<dbReference type="NCBIfam" id="NF045963">
    <property type="entry name" value="MAG3240_fam"/>
    <property type="match status" value="1"/>
</dbReference>
<gene>
    <name evidence="1" type="ORF">V2E26_02805</name>
</gene>
<proteinExistence type="predicted"/>
<evidence type="ECO:0000313" key="2">
    <source>
        <dbReference type="Proteomes" id="UP001431935"/>
    </source>
</evidence>
<dbReference type="PROSITE" id="PS51257">
    <property type="entry name" value="PROKAR_LIPOPROTEIN"/>
    <property type="match status" value="1"/>
</dbReference>
<reference evidence="1" key="1">
    <citation type="submission" date="2024-01" db="EMBL/GenBank/DDBJ databases">
        <title>Complete genome sequence of Mycoplasma gateae strain 3700.</title>
        <authorList>
            <person name="Spergser J."/>
        </authorList>
    </citation>
    <scope>NUCLEOTIDE SEQUENCE [LARGE SCALE GENOMIC DNA]</scope>
    <source>
        <strain evidence="1">3700</strain>
    </source>
</reference>
<dbReference type="RefSeq" id="WP_330463362.1">
    <property type="nucleotide sequence ID" value="NZ_CP143578.1"/>
</dbReference>
<accession>A0ABZ2AJZ2</accession>
<evidence type="ECO:0000313" key="1">
    <source>
        <dbReference type="EMBL" id="WVN21323.1"/>
    </source>
</evidence>
<evidence type="ECO:0008006" key="3">
    <source>
        <dbReference type="Google" id="ProtNLM"/>
    </source>
</evidence>
<keyword evidence="2" id="KW-1185">Reference proteome</keyword>
<sequence>MKIKNFCFLPIIGSITLPIISISCSNKSDIDIDETKVKKEFLKKLNITQLASLHNFEPIFFLKNDKTKEMGKIVNITDNSELVFNSNIKYKPDFKLKKSWQQIKTIYNNYKIERVDASESNILNNFFTQYNIEDVKTNGGFTNNWFYYLANLNKEADYYRVLDPYFFDFQTIIFRLVNDIKTNTGLMNLNNLMNNQNEPFIARNIFNNEYIQANSWLSEESSVFRESFLNFLVLYLNKFDLKIKKIVVDWSKSTIINGNNSASSLIGFKIKKIINFNDEDIINNEIKEKTFYINGFRNYASEQKFGVGHEGLKESLPLFNDYVKNPYLTIKQDDNLNLGKDINSFIKGYNSIDFWNSRGLVHLLSNFKDSLIVEIPKIYKNIDKKYEIIDVQFSNYYKTSQIIKLIVRVHKMNGKTKDFVWLSSNFDDHGHLLKAIAIKFLPVDQLKSIDYAIYKKDNPVSFEGLKIEEISNDELFTKLIQKALDKSKTHINNLSQDQHSNLIKLFTSYLNNYILAYAIETNESNLNSGIKKIELLNTEKNNEKIDLTFGFYKFLSADDFKFKNENEKPFFQLKISVNNLFNTSNSDIEIISKEVINE</sequence>